<keyword evidence="2 3" id="KW-0129">CBS domain</keyword>
<dbReference type="EMBL" id="ML170173">
    <property type="protein sequence ID" value="TDL22686.1"/>
    <property type="molecule type" value="Genomic_DNA"/>
</dbReference>
<dbReference type="SMART" id="SM00116">
    <property type="entry name" value="CBS"/>
    <property type="match status" value="3"/>
</dbReference>
<dbReference type="Proteomes" id="UP000294933">
    <property type="component" value="Unassembled WGS sequence"/>
</dbReference>
<keyword evidence="1" id="KW-0677">Repeat</keyword>
<dbReference type="InterPro" id="IPR050511">
    <property type="entry name" value="AMPK_gamma/SDS23_families"/>
</dbReference>
<keyword evidence="7" id="KW-1185">Reference proteome</keyword>
<reference evidence="6 7" key="1">
    <citation type="submission" date="2018-06" db="EMBL/GenBank/DDBJ databases">
        <title>A transcriptomic atlas of mushroom development highlights an independent origin of complex multicellularity.</title>
        <authorList>
            <consortium name="DOE Joint Genome Institute"/>
            <person name="Krizsan K."/>
            <person name="Almasi E."/>
            <person name="Merenyi Z."/>
            <person name="Sahu N."/>
            <person name="Viragh M."/>
            <person name="Koszo T."/>
            <person name="Mondo S."/>
            <person name="Kiss B."/>
            <person name="Balint B."/>
            <person name="Kues U."/>
            <person name="Barry K."/>
            <person name="Hegedus J.C."/>
            <person name="Henrissat B."/>
            <person name="Johnson J."/>
            <person name="Lipzen A."/>
            <person name="Ohm R."/>
            <person name="Nagy I."/>
            <person name="Pangilinan J."/>
            <person name="Yan J."/>
            <person name="Xiong Y."/>
            <person name="Grigoriev I.V."/>
            <person name="Hibbett D.S."/>
            <person name="Nagy L.G."/>
        </authorList>
    </citation>
    <scope>NUCLEOTIDE SEQUENCE [LARGE SCALE GENOMIC DNA]</scope>
    <source>
        <strain evidence="6 7">SZMC22713</strain>
    </source>
</reference>
<name>A0A4Y7Q5U8_9AGAM</name>
<evidence type="ECO:0000256" key="2">
    <source>
        <dbReference type="ARBA" id="ARBA00023122"/>
    </source>
</evidence>
<dbReference type="SUPFAM" id="SSF54631">
    <property type="entry name" value="CBS-domain pair"/>
    <property type="match status" value="2"/>
</dbReference>
<dbReference type="InterPro" id="IPR000644">
    <property type="entry name" value="CBS_dom"/>
</dbReference>
<dbReference type="STRING" id="50990.A0A4Y7Q5U8"/>
<dbReference type="InterPro" id="IPR046342">
    <property type="entry name" value="CBS_dom_sf"/>
</dbReference>
<dbReference type="PROSITE" id="PS51371">
    <property type="entry name" value="CBS"/>
    <property type="match status" value="2"/>
</dbReference>
<evidence type="ECO:0000313" key="7">
    <source>
        <dbReference type="Proteomes" id="UP000294933"/>
    </source>
</evidence>
<proteinExistence type="predicted"/>
<feature type="domain" description="CBS" evidence="5">
    <location>
        <begin position="126"/>
        <end position="192"/>
    </location>
</feature>
<organism evidence="6 7">
    <name type="scientific">Rickenella mellea</name>
    <dbReference type="NCBI Taxonomy" id="50990"/>
    <lineage>
        <taxon>Eukaryota</taxon>
        <taxon>Fungi</taxon>
        <taxon>Dikarya</taxon>
        <taxon>Basidiomycota</taxon>
        <taxon>Agaricomycotina</taxon>
        <taxon>Agaricomycetes</taxon>
        <taxon>Hymenochaetales</taxon>
        <taxon>Rickenellaceae</taxon>
        <taxon>Rickenella</taxon>
    </lineage>
</organism>
<dbReference type="Gene3D" id="3.10.580.10">
    <property type="entry name" value="CBS-domain"/>
    <property type="match status" value="2"/>
</dbReference>
<accession>A0A4Y7Q5U8</accession>
<evidence type="ECO:0000256" key="4">
    <source>
        <dbReference type="SAM" id="MobiDB-lite"/>
    </source>
</evidence>
<evidence type="ECO:0000256" key="1">
    <source>
        <dbReference type="ARBA" id="ARBA00022737"/>
    </source>
</evidence>
<evidence type="ECO:0000256" key="3">
    <source>
        <dbReference type="PROSITE-ProRule" id="PRU00703"/>
    </source>
</evidence>
<dbReference type="GO" id="GO:0004865">
    <property type="term" value="F:protein serine/threonine phosphatase inhibitor activity"/>
    <property type="evidence" value="ECO:0007669"/>
    <property type="project" value="TreeGrafter"/>
</dbReference>
<protein>
    <recommendedName>
        <fullName evidence="5">CBS domain-containing protein</fullName>
    </recommendedName>
</protein>
<dbReference type="PANTHER" id="PTHR13780">
    <property type="entry name" value="AMP-ACTIVATED PROTEIN KINASE, GAMMA REGULATORY SUBUNIT"/>
    <property type="match status" value="1"/>
</dbReference>
<dbReference type="PANTHER" id="PTHR13780:SF36">
    <property type="entry name" value="CBS DOMAIN-CONTAINING PROTEIN"/>
    <property type="match status" value="1"/>
</dbReference>
<feature type="domain" description="CBS" evidence="5">
    <location>
        <begin position="214"/>
        <end position="279"/>
    </location>
</feature>
<dbReference type="VEuPathDB" id="FungiDB:BD410DRAFT_769560"/>
<dbReference type="OrthoDB" id="449052at2759"/>
<evidence type="ECO:0000259" key="5">
    <source>
        <dbReference type="PROSITE" id="PS51371"/>
    </source>
</evidence>
<dbReference type="GO" id="GO:0042149">
    <property type="term" value="P:cellular response to glucose starvation"/>
    <property type="evidence" value="ECO:0007669"/>
    <property type="project" value="TreeGrafter"/>
</dbReference>
<feature type="region of interest" description="Disordered" evidence="4">
    <location>
        <begin position="380"/>
        <end position="401"/>
    </location>
</feature>
<feature type="compositionally biased region" description="Low complexity" evidence="4">
    <location>
        <begin position="388"/>
        <end position="401"/>
    </location>
</feature>
<evidence type="ECO:0000313" key="6">
    <source>
        <dbReference type="EMBL" id="TDL22686.1"/>
    </source>
</evidence>
<gene>
    <name evidence="6" type="ORF">BD410DRAFT_769560</name>
</gene>
<dbReference type="AlphaFoldDB" id="A0A4Y7Q5U8"/>
<sequence>MADGHDSPPVFASNDESEEWISRWKAVCAKDLIDSPVFEVDADTAVEDACEALLSNDTSCLAIRSRDQSTSPYLGLFDFADVNAFLKLAATQHTMHPDELQDNPRVGRIIAAAKAGKVPVEFVSNLSEKNPLHTLPNTSTIVELLELFSRGAHRVLIMSSNDSDSNDNYSQSFVGLVTDRSLLSYFHSQAPETPALQQFLSSPLQTLSLPSFSLRAAVVFCSSRDTVLDAMRKMSDEGVSSVAVLEDAGAAPPVNGALLSAVSVTDIGRIVVPAQSKQVLSMPLHQFISQIKAPDGFTDGADRYPVYSVSAGSTLRYTIEKILATTAHRVFVTEDSAAASPSSSSVLLSTASLHLRGVVSIVDLLSLFARLANLDVDPTRMQRHRRASSASTSSRSSRSAR</sequence>
<dbReference type="Pfam" id="PF00571">
    <property type="entry name" value="CBS"/>
    <property type="match status" value="1"/>
</dbReference>